<dbReference type="RefSeq" id="WP_212703286.1">
    <property type="nucleotide sequence ID" value="NZ_CP073581.1"/>
</dbReference>
<dbReference type="KEGG" id="sual:KDD17_08495"/>
<evidence type="ECO:0000256" key="5">
    <source>
        <dbReference type="ARBA" id="ARBA00022989"/>
    </source>
</evidence>
<feature type="transmembrane region" description="Helical" evidence="8">
    <location>
        <begin position="427"/>
        <end position="450"/>
    </location>
</feature>
<organism evidence="9 10">
    <name type="scientific">Sulfitobacter albidus</name>
    <dbReference type="NCBI Taxonomy" id="2829501"/>
    <lineage>
        <taxon>Bacteria</taxon>
        <taxon>Pseudomonadati</taxon>
        <taxon>Pseudomonadota</taxon>
        <taxon>Alphaproteobacteria</taxon>
        <taxon>Rhodobacterales</taxon>
        <taxon>Roseobacteraceae</taxon>
        <taxon>Sulfitobacter</taxon>
    </lineage>
</organism>
<feature type="transmembrane region" description="Helical" evidence="8">
    <location>
        <begin position="402"/>
        <end position="421"/>
    </location>
</feature>
<protein>
    <submittedName>
        <fullName evidence="9">MATE family efflux transporter</fullName>
    </submittedName>
</protein>
<proteinExistence type="predicted"/>
<accession>A0A975PL74</accession>
<feature type="transmembrane region" description="Helical" evidence="8">
    <location>
        <begin position="150"/>
        <end position="171"/>
    </location>
</feature>
<dbReference type="NCBIfam" id="TIGR00797">
    <property type="entry name" value="matE"/>
    <property type="match status" value="1"/>
</dbReference>
<dbReference type="InterPro" id="IPR048279">
    <property type="entry name" value="MdtK-like"/>
</dbReference>
<dbReference type="PANTHER" id="PTHR43549">
    <property type="entry name" value="MULTIDRUG RESISTANCE PROTEIN YPNP-RELATED"/>
    <property type="match status" value="1"/>
</dbReference>
<evidence type="ECO:0000256" key="7">
    <source>
        <dbReference type="SAM" id="MobiDB-lite"/>
    </source>
</evidence>
<comment type="subcellular location">
    <subcellularLocation>
        <location evidence="1">Cell inner membrane</location>
        <topology evidence="1">Multi-pass membrane protein</topology>
    </subcellularLocation>
</comment>
<dbReference type="PANTHER" id="PTHR43549:SF3">
    <property type="entry name" value="MULTIDRUG RESISTANCE PROTEIN YPNP-RELATED"/>
    <property type="match status" value="1"/>
</dbReference>
<evidence type="ECO:0000313" key="9">
    <source>
        <dbReference type="EMBL" id="QUJ75081.1"/>
    </source>
</evidence>
<dbReference type="Pfam" id="PF01554">
    <property type="entry name" value="MatE"/>
    <property type="match status" value="2"/>
</dbReference>
<evidence type="ECO:0000256" key="8">
    <source>
        <dbReference type="SAM" id="Phobius"/>
    </source>
</evidence>
<dbReference type="InterPro" id="IPR052031">
    <property type="entry name" value="Membrane_Transporter-Flippase"/>
</dbReference>
<dbReference type="GO" id="GO:0005886">
    <property type="term" value="C:plasma membrane"/>
    <property type="evidence" value="ECO:0007669"/>
    <property type="project" value="UniProtKB-SubCell"/>
</dbReference>
<keyword evidence="3" id="KW-1003">Cell membrane</keyword>
<keyword evidence="6 8" id="KW-0472">Membrane</keyword>
<dbReference type="GO" id="GO:0015297">
    <property type="term" value="F:antiporter activity"/>
    <property type="evidence" value="ECO:0007669"/>
    <property type="project" value="InterPro"/>
</dbReference>
<feature type="transmembrane region" description="Helical" evidence="8">
    <location>
        <begin position="29"/>
        <end position="56"/>
    </location>
</feature>
<evidence type="ECO:0000313" key="10">
    <source>
        <dbReference type="Proteomes" id="UP000683291"/>
    </source>
</evidence>
<feature type="transmembrane region" description="Helical" evidence="8">
    <location>
        <begin position="211"/>
        <end position="233"/>
    </location>
</feature>
<gene>
    <name evidence="9" type="ORF">KDD17_08495</name>
</gene>
<dbReference type="EMBL" id="CP073581">
    <property type="protein sequence ID" value="QUJ75081.1"/>
    <property type="molecule type" value="Genomic_DNA"/>
</dbReference>
<sequence>MPDSADDTSSSASGKGGQRDLTEGPIARALFVMSAPMSMGIFAVLSVGLADAYFLSKLGETELAAVGYIYPVTTAITSLSIGLSAGANAAISQAIGAKEDGEATQRLGLHAISVGLLSGLAVAALFYLAYPLIFGAMGGADKVAEAIGQYAPFWAMSFPFLVLMMITNAVFRAHGDSVTSAFTMIVQAVINIGLNPLLIFGMWGFPEMGMMGAAVATLVGRAIAASLAMAIAWRRGMLGWCGAFLDGFVASVRRIVSVGAPAAFSNAINPAGMALVTAAVATVGDAAVAGFGAATRVQSMALVPLMALSAGIGPVVGQNWGADAQRRAQDAVHTAVWFCLGYGVLVALVLGLLAEPIAGLFASGDESQAFAAQYLRFVGLSFFGYGLLVSANSAMNARGKPLWSMGLSLARIFAVYLPLAWLGALTLGYAGIVAAAVAANLMGMWGALVATRATGLNRIDAAPIAFAATRG</sequence>
<keyword evidence="10" id="KW-1185">Reference proteome</keyword>
<dbReference type="Proteomes" id="UP000683291">
    <property type="component" value="Chromosome 1"/>
</dbReference>
<feature type="transmembrane region" description="Helical" evidence="8">
    <location>
        <begin position="68"/>
        <end position="95"/>
    </location>
</feature>
<evidence type="ECO:0000256" key="1">
    <source>
        <dbReference type="ARBA" id="ARBA00004429"/>
    </source>
</evidence>
<name>A0A975PL74_9RHOB</name>
<feature type="transmembrane region" description="Helical" evidence="8">
    <location>
        <begin position="107"/>
        <end position="130"/>
    </location>
</feature>
<dbReference type="GO" id="GO:0042910">
    <property type="term" value="F:xenobiotic transmembrane transporter activity"/>
    <property type="evidence" value="ECO:0007669"/>
    <property type="project" value="InterPro"/>
</dbReference>
<dbReference type="PIRSF" id="PIRSF006603">
    <property type="entry name" value="DinF"/>
    <property type="match status" value="1"/>
</dbReference>
<evidence type="ECO:0000256" key="3">
    <source>
        <dbReference type="ARBA" id="ARBA00022475"/>
    </source>
</evidence>
<evidence type="ECO:0000256" key="6">
    <source>
        <dbReference type="ARBA" id="ARBA00023136"/>
    </source>
</evidence>
<feature type="transmembrane region" description="Helical" evidence="8">
    <location>
        <begin position="374"/>
        <end position="395"/>
    </location>
</feature>
<keyword evidence="2" id="KW-0813">Transport</keyword>
<feature type="transmembrane region" description="Helical" evidence="8">
    <location>
        <begin position="335"/>
        <end position="354"/>
    </location>
</feature>
<keyword evidence="5 8" id="KW-1133">Transmembrane helix</keyword>
<reference evidence="9" key="1">
    <citation type="submission" date="2021-04" db="EMBL/GenBank/DDBJ databases">
        <title>Complete genome sequence for Sulfitobacter sp. strain JK7-1.</title>
        <authorList>
            <person name="Park S.-J."/>
        </authorList>
    </citation>
    <scope>NUCLEOTIDE SEQUENCE</scope>
    <source>
        <strain evidence="9">JK7-1</strain>
    </source>
</reference>
<evidence type="ECO:0000256" key="2">
    <source>
        <dbReference type="ARBA" id="ARBA00022448"/>
    </source>
</evidence>
<feature type="transmembrane region" description="Helical" evidence="8">
    <location>
        <begin position="183"/>
        <end position="205"/>
    </location>
</feature>
<dbReference type="InterPro" id="IPR002528">
    <property type="entry name" value="MATE_fam"/>
</dbReference>
<keyword evidence="4 8" id="KW-0812">Transmembrane</keyword>
<evidence type="ECO:0000256" key="4">
    <source>
        <dbReference type="ARBA" id="ARBA00022692"/>
    </source>
</evidence>
<dbReference type="AlphaFoldDB" id="A0A975PL74"/>
<feature type="region of interest" description="Disordered" evidence="7">
    <location>
        <begin position="1"/>
        <end position="21"/>
    </location>
</feature>